<proteinExistence type="predicted"/>
<sequence length="1498" mass="142529">MDGTGLSLREAVALANQNGGSPDSGDLDGDTITFGGLGYLISAPNLTLTSEITITDDLSIDGFTLGGTASINGASATRLFVTNTTPLAGADNLVLLTNLNLLNGTVSGNGGAILTSPGDELALDSVRLRNCVADNGGAIYSDGSRVSIIDSSFDGNAATAAAGSGGAFFNAAGGTLAVNDTGFENNVANRAGGAIEDQSAGTSGFDITLTNATFIGNKAGVAPATAAPGNGGAIHITGSGSIDISGGSASENMAAREGGAYWNDKGLMTISDTTISSNSASGPDAHDGGGGLFNNGGTLTVTSTTLSNNLADGSAGSGGAILTKDGAVTLSGVIISSNTANRAGGGIEAIDGELSLDGVTLGGASAADGNIAGPSGSAAPGNGGGIHISGSTTTTITGGTVQFNQAALEGGGLWNQANSVMTLTAGTLVANNTASGDAADDGGGGIFNNGGEVEINAVGGVVEISRNIASGTSGSGGGLHNQVGGVVTINGATFTGNLANRAGGAIEDASGAGLGITLVGVTLDSNNAGVAPAVGAPGSGGGVHISGPGDIDITGGTISNNIASSEGGGLWNGTGRMNLVGPSITANTASGAGADQGGGGVFNAGGVVDITLSTLIDLNVADGTSGSGGGILNDAGGTVTITNSTITNNRANRAGGGIEDNSGDGLGLTVTNTTLSNNNAGAAPATANPGNGGGLHISGSGSALFTGGVIDGNVAAREGGGLWNSVGTLTVDGSTLSNNIGQGPALDDGGGAIFNNGGTLIVQNGAMLTGNSATGTAGSGGGILNLTNGTVSVTDSTLTGNVANRAGGGIEDQSDLTSGVAILLTNTTLSENNAGVAPATAAPGNGGGLHVTGPGNVTVEGGTVNANVAAAEGGGLWIGSGILSVNGVMVTANIASGDASDQGGGGLFSAGGIIEVTDSTLDGNVADGAAGSGGGILNDAGGSLTVTGSILSNNVANRAGGGIEDNSGMGLGVVLNNVTFEANNAGVAPAVAAPGSGGAMHITGPGDATVEGGTLILNTAASEGGGLWNGTGTMTVSNVSLLENIASGAGADQGGGALFNAGGTLTVEGDTIIADNVADGASGSGGGIFNDGGILTVTGAVLMSNVANRAGGALEVTANSESTLADCIVNENVAGPSGTAAPGNGGAIHISGSGKVTTSGSTYDSNSAGNEGGGLWNSGAGTLEVTTSTLSANMAPDGGGLFNQAGAGVTTVTNSTVSGNSATNGGGAQIEGGSMSFLHVTLANNSATTDGGGVNVTTGDLVAANSLFGDNTAGGNGPDVNGAFAMANSNLVEDSSGTSGLDASNLTGVDPLLAPLSDNGGATLTHLPDCGSPAVDAGDSAASSGLTTDQRGMGFARLLGNAVDIGATEFFLQTFAEWADNNFTAATPLSQRGLMGDPDGDGLSNGIEWLTGLNPEASDGSPFGFTSDGSALSLSYPRSKSVPPSADVLEVSEDLVSWDDSVMPTRNSKPGGAGSENITLTLDSSAFAKLFARIKVSN</sequence>
<dbReference type="PANTHER" id="PTHR34720:SF9">
    <property type="entry name" value="BLR4714 PROTEIN"/>
    <property type="match status" value="1"/>
</dbReference>
<evidence type="ECO:0008006" key="3">
    <source>
        <dbReference type="Google" id="ProtNLM"/>
    </source>
</evidence>
<dbReference type="EMBL" id="BMXI01000002">
    <property type="protein sequence ID" value="GHC44052.1"/>
    <property type="molecule type" value="Genomic_DNA"/>
</dbReference>
<dbReference type="NCBIfam" id="NF041518">
    <property type="entry name" value="choice_anch_Q"/>
    <property type="match status" value="1"/>
</dbReference>
<dbReference type="InterPro" id="IPR006626">
    <property type="entry name" value="PbH1"/>
</dbReference>
<name>A0A918TGF9_9BACT</name>
<reference evidence="1" key="1">
    <citation type="journal article" date="2014" name="Int. J. Syst. Evol. Microbiol.">
        <title>Complete genome sequence of Corynebacterium casei LMG S-19264T (=DSM 44701T), isolated from a smear-ripened cheese.</title>
        <authorList>
            <consortium name="US DOE Joint Genome Institute (JGI-PGF)"/>
            <person name="Walter F."/>
            <person name="Albersmeier A."/>
            <person name="Kalinowski J."/>
            <person name="Ruckert C."/>
        </authorList>
    </citation>
    <scope>NUCLEOTIDE SEQUENCE</scope>
    <source>
        <strain evidence="1">KCTC 12988</strain>
    </source>
</reference>
<dbReference type="InterPro" id="IPR059226">
    <property type="entry name" value="Choice_anch_Q_dom"/>
</dbReference>
<dbReference type="SMART" id="SM00710">
    <property type="entry name" value="PbH1"/>
    <property type="match status" value="21"/>
</dbReference>
<evidence type="ECO:0000313" key="2">
    <source>
        <dbReference type="Proteomes" id="UP000644507"/>
    </source>
</evidence>
<comment type="caution">
    <text evidence="1">The sequence shown here is derived from an EMBL/GenBank/DDBJ whole genome shotgun (WGS) entry which is preliminary data.</text>
</comment>
<reference evidence="1" key="2">
    <citation type="submission" date="2020-09" db="EMBL/GenBank/DDBJ databases">
        <authorList>
            <person name="Sun Q."/>
            <person name="Kim S."/>
        </authorList>
    </citation>
    <scope>NUCLEOTIDE SEQUENCE</scope>
    <source>
        <strain evidence="1">KCTC 12988</strain>
    </source>
</reference>
<dbReference type="SUPFAM" id="SSF51126">
    <property type="entry name" value="Pectin lyase-like"/>
    <property type="match status" value="5"/>
</dbReference>
<dbReference type="Proteomes" id="UP000644507">
    <property type="component" value="Unassembled WGS sequence"/>
</dbReference>
<keyword evidence="2" id="KW-1185">Reference proteome</keyword>
<dbReference type="PANTHER" id="PTHR34720">
    <property type="entry name" value="MICROCYSTIN DEPENDENT PROTEIN"/>
    <property type="match status" value="1"/>
</dbReference>
<accession>A0A918TGF9</accession>
<evidence type="ECO:0000313" key="1">
    <source>
        <dbReference type="EMBL" id="GHC44052.1"/>
    </source>
</evidence>
<protein>
    <recommendedName>
        <fullName evidence="3">Extracellular nuclease</fullName>
    </recommendedName>
</protein>
<dbReference type="InterPro" id="IPR011050">
    <property type="entry name" value="Pectin_lyase_fold/virulence"/>
</dbReference>
<organism evidence="1 2">
    <name type="scientific">Roseibacillus persicicus</name>
    <dbReference type="NCBI Taxonomy" id="454148"/>
    <lineage>
        <taxon>Bacteria</taxon>
        <taxon>Pseudomonadati</taxon>
        <taxon>Verrucomicrobiota</taxon>
        <taxon>Verrucomicrobiia</taxon>
        <taxon>Verrucomicrobiales</taxon>
        <taxon>Verrucomicrobiaceae</taxon>
        <taxon>Roseibacillus</taxon>
    </lineage>
</organism>
<gene>
    <name evidence="1" type="ORF">GCM10007100_06590</name>
</gene>